<dbReference type="PANTHER" id="PTHR40267:SF1">
    <property type="entry name" value="BLR3294 PROTEIN"/>
    <property type="match status" value="1"/>
</dbReference>
<dbReference type="Pfam" id="PF17645">
    <property type="entry name" value="Amdase"/>
    <property type="match status" value="1"/>
</dbReference>
<protein>
    <recommendedName>
        <fullName evidence="3">Maleate isomerase</fullName>
    </recommendedName>
</protein>
<dbReference type="Proteomes" id="UP001305521">
    <property type="component" value="Chromosome"/>
</dbReference>
<dbReference type="EMBL" id="CP137852">
    <property type="protein sequence ID" value="WPB83307.1"/>
    <property type="molecule type" value="Genomic_DNA"/>
</dbReference>
<dbReference type="PANTHER" id="PTHR40267">
    <property type="entry name" value="BLR3294 PROTEIN"/>
    <property type="match status" value="1"/>
</dbReference>
<dbReference type="Gene3D" id="3.40.50.12500">
    <property type="match status" value="1"/>
</dbReference>
<dbReference type="InterPro" id="IPR026286">
    <property type="entry name" value="MaiA/AMDase"/>
</dbReference>
<keyword evidence="2" id="KW-1185">Reference proteome</keyword>
<organism evidence="1 2">
    <name type="scientific">Sediminicoccus rosea</name>
    <dbReference type="NCBI Taxonomy" id="1225128"/>
    <lineage>
        <taxon>Bacteria</taxon>
        <taxon>Pseudomonadati</taxon>
        <taxon>Pseudomonadota</taxon>
        <taxon>Alphaproteobacteria</taxon>
        <taxon>Acetobacterales</taxon>
        <taxon>Roseomonadaceae</taxon>
        <taxon>Sediminicoccus</taxon>
    </lineage>
</organism>
<reference evidence="1 2" key="1">
    <citation type="submission" date="2023-11" db="EMBL/GenBank/DDBJ databases">
        <title>Arctic aerobic anoxygenic photoheterotroph Sediminicoccus rosea KRV36 adapts its photosynthesis to long days of polar summer.</title>
        <authorList>
            <person name="Tomasch J."/>
            <person name="Kopejtka K."/>
            <person name="Bily T."/>
            <person name="Gardiner A.T."/>
            <person name="Gardian Z."/>
            <person name="Shivaramu S."/>
            <person name="Koblizek M."/>
            <person name="Engelhardt F."/>
            <person name="Kaftan D."/>
        </authorList>
    </citation>
    <scope>NUCLEOTIDE SEQUENCE [LARGE SCALE GENOMIC DNA]</scope>
    <source>
        <strain evidence="1 2">R-30</strain>
    </source>
</reference>
<evidence type="ECO:0008006" key="3">
    <source>
        <dbReference type="Google" id="ProtNLM"/>
    </source>
</evidence>
<dbReference type="InterPro" id="IPR053714">
    <property type="entry name" value="Iso_Racemase_Enz_sf"/>
</dbReference>
<accession>A0ABZ0PCY6</accession>
<gene>
    <name evidence="1" type="ORF">R9Z33_14455</name>
</gene>
<evidence type="ECO:0000313" key="1">
    <source>
        <dbReference type="EMBL" id="WPB83307.1"/>
    </source>
</evidence>
<dbReference type="RefSeq" id="WP_318647284.1">
    <property type="nucleotide sequence ID" value="NZ_CP137852.1"/>
</dbReference>
<evidence type="ECO:0000313" key="2">
    <source>
        <dbReference type="Proteomes" id="UP001305521"/>
    </source>
</evidence>
<sequence length="222" mass="23244">MLLNGPKVLGTITPSGNTVVEAVTQASLRDVPGVLPIFARIPVHGTSDPFPDSYDLEGMLRAAELLSHAKPGVILWNGSKGGAIGLEHDRDLARRITAATGIPATTSCLALEAALAAHGPVRIGLVTPYNDAYQAKLIAAFAARGWNVTAEDHLGLSDNLSYAATPREVIAAQAARVAPHCDVLLGWCTNYPVPLIGEECAGKPVWDATLLGLRAALKMIDA</sequence>
<proteinExistence type="predicted"/>
<name>A0ABZ0PCY6_9PROT</name>